<proteinExistence type="predicted"/>
<reference evidence="2" key="1">
    <citation type="journal article" date="2014" name="Int. J. Syst. Evol. Microbiol.">
        <title>Complete genome sequence of Corynebacterium casei LMG S-19264T (=DSM 44701T), isolated from a smear-ripened cheese.</title>
        <authorList>
            <consortium name="US DOE Joint Genome Institute (JGI-PGF)"/>
            <person name="Walter F."/>
            <person name="Albersmeier A."/>
            <person name="Kalinowski J."/>
            <person name="Ruckert C."/>
        </authorList>
    </citation>
    <scope>NUCLEOTIDE SEQUENCE</scope>
    <source>
        <strain evidence="2">CGMCC 1.15254</strain>
    </source>
</reference>
<evidence type="ECO:0000313" key="2">
    <source>
        <dbReference type="EMBL" id="GGF76778.1"/>
    </source>
</evidence>
<feature type="domain" description="Large polyvalent protein-associated" evidence="1">
    <location>
        <begin position="119"/>
        <end position="202"/>
    </location>
</feature>
<dbReference type="Proteomes" id="UP000632498">
    <property type="component" value="Unassembled WGS sequence"/>
</dbReference>
<protein>
    <recommendedName>
        <fullName evidence="1">Large polyvalent protein-associated domain-containing protein</fullName>
    </recommendedName>
</protein>
<dbReference type="InterPro" id="IPR040677">
    <property type="entry name" value="LPD7"/>
</dbReference>
<evidence type="ECO:0000313" key="3">
    <source>
        <dbReference type="Proteomes" id="UP000632498"/>
    </source>
</evidence>
<dbReference type="EMBL" id="BMHV01000057">
    <property type="protein sequence ID" value="GGF76778.1"/>
    <property type="molecule type" value="Genomic_DNA"/>
</dbReference>
<comment type="caution">
    <text evidence="2">The sequence shown here is derived from an EMBL/GenBank/DDBJ whole genome shotgun (WGS) entry which is preliminary data.</text>
</comment>
<dbReference type="Pfam" id="PF18821">
    <property type="entry name" value="LPD7"/>
    <property type="match status" value="1"/>
</dbReference>
<reference evidence="2" key="2">
    <citation type="submission" date="2020-09" db="EMBL/GenBank/DDBJ databases">
        <authorList>
            <person name="Sun Q."/>
            <person name="Zhou Y."/>
        </authorList>
    </citation>
    <scope>NUCLEOTIDE SEQUENCE</scope>
    <source>
        <strain evidence="2">CGMCC 1.15254</strain>
    </source>
</reference>
<gene>
    <name evidence="2" type="ORF">GCM10011332_33430</name>
</gene>
<name>A0A917C9W8_9PROT</name>
<dbReference type="AlphaFoldDB" id="A0A917C9W8"/>
<evidence type="ECO:0000259" key="1">
    <source>
        <dbReference type="Pfam" id="PF18821"/>
    </source>
</evidence>
<sequence length="302" mass="34972">MRLRKQETKMDLLKQTYPDISDDIADKLHMVKISKKGLARIQLKDKSWIIDKGGKIHVFGPWSEDNHIVARVLADSKDCEIEVHETSCQIAHSPAGTEKSLQERLNWWKDNGAETLTATENGIWISWHGTYFFDQGNSLSIYEPITDEAIKVMVETAKERWCGRVEIFGDEDFKQRYWAEAERQGVKVVNYEPPEKFKLEQELGLNQDIRLFLIELSKTGSFAKARDRKTLPPDIEKSIEVLHSCKSNPLGDLEIVFDNTIKAKKFDYISFINKEILKINDVNKQHIINNLNQEISNTFTFR</sequence>
<organism evidence="2 3">
    <name type="scientific">Terasakiella brassicae</name>
    <dbReference type="NCBI Taxonomy" id="1634917"/>
    <lineage>
        <taxon>Bacteria</taxon>
        <taxon>Pseudomonadati</taxon>
        <taxon>Pseudomonadota</taxon>
        <taxon>Alphaproteobacteria</taxon>
        <taxon>Rhodospirillales</taxon>
        <taxon>Terasakiellaceae</taxon>
        <taxon>Terasakiella</taxon>
    </lineage>
</organism>
<accession>A0A917C9W8</accession>
<keyword evidence="3" id="KW-1185">Reference proteome</keyword>